<evidence type="ECO:0000256" key="4">
    <source>
        <dbReference type="ARBA" id="ARBA00005336"/>
    </source>
</evidence>
<evidence type="ECO:0000256" key="13">
    <source>
        <dbReference type="ARBA" id="ARBA00023326"/>
    </source>
</evidence>
<dbReference type="Gene3D" id="3.20.20.300">
    <property type="entry name" value="Glycoside hydrolase, family 3, N-terminal domain"/>
    <property type="match status" value="1"/>
</dbReference>
<keyword evidence="10" id="KW-0325">Glycoprotein</keyword>
<keyword evidence="9" id="KW-0136">Cellulose degradation</keyword>
<dbReference type="InterPro" id="IPR036881">
    <property type="entry name" value="Glyco_hydro_3_C_sf"/>
</dbReference>
<evidence type="ECO:0000256" key="3">
    <source>
        <dbReference type="ARBA" id="ARBA00004987"/>
    </source>
</evidence>
<dbReference type="Pfam" id="PF01915">
    <property type="entry name" value="Glyco_hydro_3_C"/>
    <property type="match status" value="1"/>
</dbReference>
<proteinExistence type="inferred from homology"/>
<evidence type="ECO:0000256" key="14">
    <source>
        <dbReference type="SAM" id="SignalP"/>
    </source>
</evidence>
<dbReference type="Gene3D" id="3.40.50.1700">
    <property type="entry name" value="Glycoside hydrolase family 3 C-terminal domain"/>
    <property type="match status" value="1"/>
</dbReference>
<evidence type="ECO:0000256" key="2">
    <source>
        <dbReference type="ARBA" id="ARBA00004613"/>
    </source>
</evidence>
<evidence type="ECO:0000256" key="10">
    <source>
        <dbReference type="ARBA" id="ARBA00023180"/>
    </source>
</evidence>
<keyword evidence="13" id="KW-0624">Polysaccharide degradation</keyword>
<evidence type="ECO:0000256" key="9">
    <source>
        <dbReference type="ARBA" id="ARBA00023001"/>
    </source>
</evidence>
<dbReference type="GO" id="GO:0005576">
    <property type="term" value="C:extracellular region"/>
    <property type="evidence" value="ECO:0007669"/>
    <property type="project" value="UniProtKB-SubCell"/>
</dbReference>
<feature type="domain" description="Fibronectin type III-like" evidence="15">
    <location>
        <begin position="695"/>
        <end position="764"/>
    </location>
</feature>
<dbReference type="Pfam" id="PF00933">
    <property type="entry name" value="Glyco_hydro_3"/>
    <property type="match status" value="1"/>
</dbReference>
<dbReference type="SUPFAM" id="SSF51445">
    <property type="entry name" value="(Trans)glycosidases"/>
    <property type="match status" value="1"/>
</dbReference>
<comment type="similarity">
    <text evidence="4">Belongs to the glycosyl hydrolase 3 family.</text>
</comment>
<evidence type="ECO:0000256" key="1">
    <source>
        <dbReference type="ARBA" id="ARBA00000448"/>
    </source>
</evidence>
<dbReference type="PRINTS" id="PR00133">
    <property type="entry name" value="GLHYDRLASE3"/>
</dbReference>
<dbReference type="Gene3D" id="2.60.40.10">
    <property type="entry name" value="Immunoglobulins"/>
    <property type="match status" value="1"/>
</dbReference>
<dbReference type="InterPro" id="IPR001764">
    <property type="entry name" value="Glyco_hydro_3_N"/>
</dbReference>
<evidence type="ECO:0000256" key="5">
    <source>
        <dbReference type="ARBA" id="ARBA00012744"/>
    </source>
</evidence>
<dbReference type="AlphaFoldDB" id="A0A8H8UBM7"/>
<evidence type="ECO:0000256" key="11">
    <source>
        <dbReference type="ARBA" id="ARBA00023277"/>
    </source>
</evidence>
<dbReference type="InterPro" id="IPR017853">
    <property type="entry name" value="GH"/>
</dbReference>
<dbReference type="GO" id="GO:0008422">
    <property type="term" value="F:beta-glucosidase activity"/>
    <property type="evidence" value="ECO:0007669"/>
    <property type="project" value="UniProtKB-EC"/>
</dbReference>
<dbReference type="GO" id="GO:0030245">
    <property type="term" value="P:cellulose catabolic process"/>
    <property type="evidence" value="ECO:0007669"/>
    <property type="project" value="UniProtKB-KW"/>
</dbReference>
<comment type="caution">
    <text evidence="16">The sequence shown here is derived from an EMBL/GenBank/DDBJ whole genome shotgun (WGS) entry which is preliminary data.</text>
</comment>
<dbReference type="PANTHER" id="PTHR42715:SF14">
    <property type="entry name" value="BETA-GLUCOSIDASE D-RELATED"/>
    <property type="match status" value="1"/>
</dbReference>
<reference evidence="16 17" key="1">
    <citation type="submission" date="2018-05" db="EMBL/GenBank/DDBJ databases">
        <title>Genome sequencing and assembly of the regulated plant pathogen Lachnellula willkommii and related sister species for the development of diagnostic species identification markers.</title>
        <authorList>
            <person name="Giroux E."/>
            <person name="Bilodeau G."/>
        </authorList>
    </citation>
    <scope>NUCLEOTIDE SEQUENCE [LARGE SCALE GENOMIC DNA]</scope>
    <source>
        <strain evidence="16 17">CBS 197.66</strain>
    </source>
</reference>
<evidence type="ECO:0000313" key="16">
    <source>
        <dbReference type="EMBL" id="TVY41852.1"/>
    </source>
</evidence>
<evidence type="ECO:0000256" key="7">
    <source>
        <dbReference type="ARBA" id="ARBA00022729"/>
    </source>
</evidence>
<dbReference type="Proteomes" id="UP000462212">
    <property type="component" value="Unassembled WGS sequence"/>
</dbReference>
<dbReference type="InterPro" id="IPR013783">
    <property type="entry name" value="Ig-like_fold"/>
</dbReference>
<gene>
    <name evidence="16" type="primary">bglD</name>
    <name evidence="16" type="ORF">LSUB1_G003982</name>
</gene>
<name>A0A8H8UBM7_9HELO</name>
<keyword evidence="7 14" id="KW-0732">Signal</keyword>
<comment type="subcellular location">
    <subcellularLocation>
        <location evidence="2">Secreted</location>
    </subcellularLocation>
</comment>
<keyword evidence="8" id="KW-0378">Hydrolase</keyword>
<dbReference type="InterPro" id="IPR036962">
    <property type="entry name" value="Glyco_hydro_3_N_sf"/>
</dbReference>
<dbReference type="PANTHER" id="PTHR42715">
    <property type="entry name" value="BETA-GLUCOSIDASE"/>
    <property type="match status" value="1"/>
</dbReference>
<comment type="catalytic activity">
    <reaction evidence="1">
        <text>Hydrolysis of terminal, non-reducing beta-D-glucosyl residues with release of beta-D-glucose.</text>
        <dbReference type="EC" id="3.2.1.21"/>
    </reaction>
</comment>
<organism evidence="16 17">
    <name type="scientific">Lachnellula subtilissima</name>
    <dbReference type="NCBI Taxonomy" id="602034"/>
    <lineage>
        <taxon>Eukaryota</taxon>
        <taxon>Fungi</taxon>
        <taxon>Dikarya</taxon>
        <taxon>Ascomycota</taxon>
        <taxon>Pezizomycotina</taxon>
        <taxon>Leotiomycetes</taxon>
        <taxon>Helotiales</taxon>
        <taxon>Lachnaceae</taxon>
        <taxon>Lachnellula</taxon>
    </lineage>
</organism>
<dbReference type="Pfam" id="PF14310">
    <property type="entry name" value="Fn3-like"/>
    <property type="match status" value="1"/>
</dbReference>
<keyword evidence="6" id="KW-0964">Secreted</keyword>
<evidence type="ECO:0000313" key="17">
    <source>
        <dbReference type="Proteomes" id="UP000462212"/>
    </source>
</evidence>
<feature type="signal peptide" evidence="14">
    <location>
        <begin position="1"/>
        <end position="27"/>
    </location>
</feature>
<dbReference type="InterPro" id="IPR026891">
    <property type="entry name" value="Fn3-like"/>
</dbReference>
<keyword evidence="11" id="KW-0119">Carbohydrate metabolism</keyword>
<evidence type="ECO:0000256" key="6">
    <source>
        <dbReference type="ARBA" id="ARBA00022525"/>
    </source>
</evidence>
<keyword evidence="12" id="KW-0326">Glycosidase</keyword>
<accession>A0A8H8UBM7</accession>
<feature type="chain" id="PRO_5034948926" description="beta-glucosidase" evidence="14">
    <location>
        <begin position="28"/>
        <end position="777"/>
    </location>
</feature>
<dbReference type="EC" id="3.2.1.21" evidence="5"/>
<comment type="pathway">
    <text evidence="3">Glycan metabolism; cellulose degradation.</text>
</comment>
<dbReference type="OrthoDB" id="416222at2759"/>
<sequence>MQSFFSSPRGMSLLTVALALFSPLVSGATYSNVTSTNSTTLGLLSADTVTLDAKWNAAYAKAQALVAQLNNTEKVELITGSDVASVNWTALQFKDGDQGVISYYDASGFSETSALVQTWDRKLWTLQMEAVGAEMYGKGFQVVNGPTSGPLGRTPWGGRLVETMGQDVYLNGQMVGLATEGFLTAGVVPGGKHFLLNEQETNRTSTASTISGTTTYTSNADDKTLHETYLFPFYDAVKSGMAGMMCAMSRVNGSQACENSYLLNSILKTELGFPGMVFPDADAQFTAFGSANGGEDYGSSSLWTDALVAGITNGSFTQAKLDDMAIRNVISYYYADLDNGLQPNISYSTDYVDVRANHSSIIRQVGSASLSLLKNVNNALPLSKPKSLAIFGANAGPVMGGPGIGFSVSGTESTYQGHLAGGSGSGTSTFPYLVTPHDALLLRSIDDGTVFRWIMNDTGYASSSGGMGGMGGMGGSSKSTSFGTGTDTTVSFTSYATDMEVCIVFLNAYSGEGADRSELYNTDQDDLVISIASECNNTMVVLNTVGARLMDAWIENENVTAVVYGGLLGQNSGYSIADVLYGDVNPSGRLAYTIAKNESDYNVGICLTEVCEFTEGNYIDYKYFDSYNVTPRFEFGFGLSYTTFSYSDITVTQTAALNSTYATGTRSVGGREDLWDDIVNVTAVISNTGSIDGHEVPQLYVGFPASADQPVRQLRGFERVLVTAGGNEAVSFSLRRRDLSYWDVSAQEWAVAAGTYNFTVGASSRDLRLSATLDISI</sequence>
<protein>
    <recommendedName>
        <fullName evidence="5">beta-glucosidase</fullName>
        <ecNumber evidence="5">3.2.1.21</ecNumber>
    </recommendedName>
</protein>
<dbReference type="InterPro" id="IPR002772">
    <property type="entry name" value="Glyco_hydro_3_C"/>
</dbReference>
<dbReference type="InterPro" id="IPR050288">
    <property type="entry name" value="Cellulose_deg_GH3"/>
</dbReference>
<evidence type="ECO:0000256" key="12">
    <source>
        <dbReference type="ARBA" id="ARBA00023295"/>
    </source>
</evidence>
<keyword evidence="17" id="KW-1185">Reference proteome</keyword>
<dbReference type="SMART" id="SM01217">
    <property type="entry name" value="Fn3_like"/>
    <property type="match status" value="1"/>
</dbReference>
<dbReference type="SUPFAM" id="SSF52279">
    <property type="entry name" value="Beta-D-glucan exohydrolase, C-terminal domain"/>
    <property type="match status" value="1"/>
</dbReference>
<dbReference type="EMBL" id="QGMJ01000120">
    <property type="protein sequence ID" value="TVY41852.1"/>
    <property type="molecule type" value="Genomic_DNA"/>
</dbReference>
<evidence type="ECO:0000256" key="8">
    <source>
        <dbReference type="ARBA" id="ARBA00022801"/>
    </source>
</evidence>
<evidence type="ECO:0000259" key="15">
    <source>
        <dbReference type="SMART" id="SM01217"/>
    </source>
</evidence>
<dbReference type="FunFam" id="2.60.40.10:FF:000757">
    <property type="entry name" value="Beta-glucosidase G"/>
    <property type="match status" value="1"/>
</dbReference>